<accession>A0A8H9MCD5</accession>
<dbReference type="InterPro" id="IPR000835">
    <property type="entry name" value="HTH_MarR-typ"/>
</dbReference>
<name>A0A8H9MCD5_9PSEU</name>
<evidence type="ECO:0000313" key="2">
    <source>
        <dbReference type="EMBL" id="GHF43462.1"/>
    </source>
</evidence>
<dbReference type="InterPro" id="IPR036388">
    <property type="entry name" value="WH-like_DNA-bd_sf"/>
</dbReference>
<dbReference type="Gene3D" id="1.10.10.10">
    <property type="entry name" value="Winged helix-like DNA-binding domain superfamily/Winged helix DNA-binding domain"/>
    <property type="match status" value="1"/>
</dbReference>
<sequence>MGDNQDFHGREEAAMAAERRYPVPPEVLARFGEIGRESSTLAVLRHAQIAERLGLSGTDHKALDLASRADGPLTAGRIAQLTGLSTGAVTGVIDRLERAGFVRRVRDTQDRRKVLVEILPLDEDKLRPLFDSALDVTREVLEKFSPAEREVVERYEREMLRLIRADVLGEDESA</sequence>
<dbReference type="GO" id="GO:0003700">
    <property type="term" value="F:DNA-binding transcription factor activity"/>
    <property type="evidence" value="ECO:0007669"/>
    <property type="project" value="InterPro"/>
</dbReference>
<dbReference type="Proteomes" id="UP000658656">
    <property type="component" value="Unassembled WGS sequence"/>
</dbReference>
<dbReference type="Pfam" id="PF01047">
    <property type="entry name" value="MarR"/>
    <property type="match status" value="1"/>
</dbReference>
<reference evidence="2" key="2">
    <citation type="submission" date="2020-09" db="EMBL/GenBank/DDBJ databases">
        <authorList>
            <person name="Sun Q."/>
            <person name="Zhou Y."/>
        </authorList>
    </citation>
    <scope>NUCLEOTIDE SEQUENCE</scope>
    <source>
        <strain evidence="2">CGMCC 4.7679</strain>
    </source>
</reference>
<dbReference type="PROSITE" id="PS50995">
    <property type="entry name" value="HTH_MARR_2"/>
    <property type="match status" value="1"/>
</dbReference>
<dbReference type="EMBL" id="BNAV01000002">
    <property type="protein sequence ID" value="GHF43462.1"/>
    <property type="molecule type" value="Genomic_DNA"/>
</dbReference>
<protein>
    <submittedName>
        <fullName evidence="2">MarR family transcriptional regulator</fullName>
    </submittedName>
</protein>
<evidence type="ECO:0000259" key="1">
    <source>
        <dbReference type="PROSITE" id="PS50995"/>
    </source>
</evidence>
<proteinExistence type="predicted"/>
<dbReference type="PANTHER" id="PTHR33164:SF106">
    <property type="entry name" value="TRANSCRIPTIONAL REGULATORY PROTEIN"/>
    <property type="match status" value="1"/>
</dbReference>
<dbReference type="SUPFAM" id="SSF46785">
    <property type="entry name" value="Winged helix' DNA-binding domain"/>
    <property type="match status" value="1"/>
</dbReference>
<dbReference type="PANTHER" id="PTHR33164">
    <property type="entry name" value="TRANSCRIPTIONAL REGULATOR, MARR FAMILY"/>
    <property type="match status" value="1"/>
</dbReference>
<reference evidence="2" key="1">
    <citation type="journal article" date="2014" name="Int. J. Syst. Evol. Microbiol.">
        <title>Complete genome sequence of Corynebacterium casei LMG S-19264T (=DSM 44701T), isolated from a smear-ripened cheese.</title>
        <authorList>
            <consortium name="US DOE Joint Genome Institute (JGI-PGF)"/>
            <person name="Walter F."/>
            <person name="Albersmeier A."/>
            <person name="Kalinowski J."/>
            <person name="Ruckert C."/>
        </authorList>
    </citation>
    <scope>NUCLEOTIDE SEQUENCE</scope>
    <source>
        <strain evidence="2">CGMCC 4.7679</strain>
    </source>
</reference>
<feature type="domain" description="HTH marR-type" evidence="1">
    <location>
        <begin position="24"/>
        <end position="161"/>
    </location>
</feature>
<dbReference type="InterPro" id="IPR039422">
    <property type="entry name" value="MarR/SlyA-like"/>
</dbReference>
<dbReference type="GO" id="GO:0006950">
    <property type="term" value="P:response to stress"/>
    <property type="evidence" value="ECO:0007669"/>
    <property type="project" value="TreeGrafter"/>
</dbReference>
<dbReference type="SMART" id="SM00347">
    <property type="entry name" value="HTH_MARR"/>
    <property type="match status" value="1"/>
</dbReference>
<dbReference type="InterPro" id="IPR036390">
    <property type="entry name" value="WH_DNA-bd_sf"/>
</dbReference>
<evidence type="ECO:0000313" key="3">
    <source>
        <dbReference type="Proteomes" id="UP000658656"/>
    </source>
</evidence>
<keyword evidence="3" id="KW-1185">Reference proteome</keyword>
<comment type="caution">
    <text evidence="2">The sequence shown here is derived from an EMBL/GenBank/DDBJ whole genome shotgun (WGS) entry which is preliminary data.</text>
</comment>
<organism evidence="2 3">
    <name type="scientific">Amycolatopsis bartoniae</name>
    <dbReference type="NCBI Taxonomy" id="941986"/>
    <lineage>
        <taxon>Bacteria</taxon>
        <taxon>Bacillati</taxon>
        <taxon>Actinomycetota</taxon>
        <taxon>Actinomycetes</taxon>
        <taxon>Pseudonocardiales</taxon>
        <taxon>Pseudonocardiaceae</taxon>
        <taxon>Amycolatopsis</taxon>
    </lineage>
</organism>
<gene>
    <name evidence="2" type="primary">marR</name>
    <name evidence="2" type="ORF">GCM10017566_15380</name>
</gene>
<dbReference type="AlphaFoldDB" id="A0A8H9MCD5"/>